<feature type="active site" evidence="3">
    <location>
        <position position="134"/>
    </location>
</feature>
<proteinExistence type="inferred from homology"/>
<dbReference type="Proteomes" id="UP000051612">
    <property type="component" value="Unassembled WGS sequence"/>
</dbReference>
<dbReference type="EC" id="5.4.99.-" evidence="4"/>
<dbReference type="InterPro" id="IPR020103">
    <property type="entry name" value="PsdUridine_synth_cat_dom_sf"/>
</dbReference>
<evidence type="ECO:0000313" key="6">
    <source>
        <dbReference type="EMBL" id="KRM75547.1"/>
    </source>
</evidence>
<organism evidence="6 7">
    <name type="scientific">Ligilactobacillus murinus DSM 20452 = NBRC 14221</name>
    <dbReference type="NCBI Taxonomy" id="1423772"/>
    <lineage>
        <taxon>Bacteria</taxon>
        <taxon>Bacillati</taxon>
        <taxon>Bacillota</taxon>
        <taxon>Bacilli</taxon>
        <taxon>Lactobacillales</taxon>
        <taxon>Lactobacillaceae</taxon>
        <taxon>Ligilactobacillus</taxon>
    </lineage>
</organism>
<gene>
    <name evidence="6" type="ORF">FC48_GL000080</name>
</gene>
<feature type="domain" description="Pseudouridine synthase RsuA/RluA-like" evidence="5">
    <location>
        <begin position="88"/>
        <end position="236"/>
    </location>
</feature>
<dbReference type="GO" id="GO:0003723">
    <property type="term" value="F:RNA binding"/>
    <property type="evidence" value="ECO:0007669"/>
    <property type="project" value="InterPro"/>
</dbReference>
<dbReference type="AlphaFoldDB" id="A0A0R2BGT7"/>
<dbReference type="InterPro" id="IPR006145">
    <property type="entry name" value="PsdUridine_synth_RsuA/RluA"/>
</dbReference>
<evidence type="ECO:0000256" key="1">
    <source>
        <dbReference type="ARBA" id="ARBA00000073"/>
    </source>
</evidence>
<sequence length="302" mass="34046">MKVTWQKKDTKQQTLKSFLRKQGVSQRLYGKLKKGYGQVLVDGQKTKLAILLEHPVAVTLELPADAIEENVAISQGPIEVVYEDEFWLVVNKPAGLTSVPGPSNSTDTLVNRVKGYFIEQRSAIKAPRIITRLDRYTSGLVLFAKHSFAQAQIAAQVESHRMDKRYFALVQGQISREHGFIEGPIARVADDVKYQITPEGRFAKSEYWLEKSKAELSLVQVKLHTGRTHQIRVHFSESGHPLLGDKLYGGERSLIARQALHAGKLGFIDPFTKKHLEFSCPIPPDMQLIIDKEFGNWQSESL</sequence>
<dbReference type="InterPro" id="IPR006225">
    <property type="entry name" value="PsdUridine_synth_RluC/D"/>
</dbReference>
<evidence type="ECO:0000256" key="4">
    <source>
        <dbReference type="RuleBase" id="RU362028"/>
    </source>
</evidence>
<dbReference type="PATRIC" id="fig|1423772.3.peg.92"/>
<dbReference type="InterPro" id="IPR006224">
    <property type="entry name" value="PsdUridine_synth_RluA-like_CS"/>
</dbReference>
<dbReference type="SUPFAM" id="SSF55120">
    <property type="entry name" value="Pseudouridine synthase"/>
    <property type="match status" value="1"/>
</dbReference>
<dbReference type="EMBL" id="AYYN01000065">
    <property type="protein sequence ID" value="KRM75547.1"/>
    <property type="molecule type" value="Genomic_DNA"/>
</dbReference>
<evidence type="ECO:0000256" key="3">
    <source>
        <dbReference type="PIRSR" id="PIRSR606225-1"/>
    </source>
</evidence>
<dbReference type="PANTHER" id="PTHR21600:SF35">
    <property type="entry name" value="PSEUDOURIDINE SYNTHASE"/>
    <property type="match status" value="1"/>
</dbReference>
<evidence type="ECO:0000313" key="7">
    <source>
        <dbReference type="Proteomes" id="UP000051612"/>
    </source>
</evidence>
<dbReference type="PANTHER" id="PTHR21600">
    <property type="entry name" value="MITOCHONDRIAL RNA PSEUDOURIDINE SYNTHASE"/>
    <property type="match status" value="1"/>
</dbReference>
<evidence type="ECO:0000256" key="2">
    <source>
        <dbReference type="ARBA" id="ARBA00010876"/>
    </source>
</evidence>
<keyword evidence="4" id="KW-0413">Isomerase</keyword>
<protein>
    <recommendedName>
        <fullName evidence="4">Pseudouridine synthase</fullName>
        <ecNumber evidence="4">5.4.99.-</ecNumber>
    </recommendedName>
</protein>
<dbReference type="GO" id="GO:0140098">
    <property type="term" value="F:catalytic activity, acting on RNA"/>
    <property type="evidence" value="ECO:0007669"/>
    <property type="project" value="UniProtKB-ARBA"/>
</dbReference>
<dbReference type="CDD" id="cd02869">
    <property type="entry name" value="PseudoU_synth_RluA_like"/>
    <property type="match status" value="1"/>
</dbReference>
<accession>A0A0R2BGT7</accession>
<dbReference type="RefSeq" id="WP_056958943.1">
    <property type="nucleotide sequence ID" value="NZ_AYYN01000065.1"/>
</dbReference>
<comment type="function">
    <text evidence="4">Responsible for synthesis of pseudouridine from uracil.</text>
</comment>
<dbReference type="GO" id="GO:0009982">
    <property type="term" value="F:pseudouridine synthase activity"/>
    <property type="evidence" value="ECO:0007669"/>
    <property type="project" value="InterPro"/>
</dbReference>
<name>A0A0R2BGT7_9LACO</name>
<comment type="similarity">
    <text evidence="2 4">Belongs to the pseudouridine synthase RluA family.</text>
</comment>
<dbReference type="Gene3D" id="3.30.2350.10">
    <property type="entry name" value="Pseudouridine synthase"/>
    <property type="match status" value="1"/>
</dbReference>
<evidence type="ECO:0000259" key="5">
    <source>
        <dbReference type="Pfam" id="PF00849"/>
    </source>
</evidence>
<reference evidence="6 7" key="1">
    <citation type="journal article" date="2015" name="Genome Announc.">
        <title>Expanding the biotechnology potential of lactobacilli through comparative genomics of 213 strains and associated genera.</title>
        <authorList>
            <person name="Sun Z."/>
            <person name="Harris H.M."/>
            <person name="McCann A."/>
            <person name="Guo C."/>
            <person name="Argimon S."/>
            <person name="Zhang W."/>
            <person name="Yang X."/>
            <person name="Jeffery I.B."/>
            <person name="Cooney J.C."/>
            <person name="Kagawa T.F."/>
            <person name="Liu W."/>
            <person name="Song Y."/>
            <person name="Salvetti E."/>
            <person name="Wrobel A."/>
            <person name="Rasinkangas P."/>
            <person name="Parkhill J."/>
            <person name="Rea M.C."/>
            <person name="O'Sullivan O."/>
            <person name="Ritari J."/>
            <person name="Douillard F.P."/>
            <person name="Paul Ross R."/>
            <person name="Yang R."/>
            <person name="Briner A.E."/>
            <person name="Felis G.E."/>
            <person name="de Vos W.M."/>
            <person name="Barrangou R."/>
            <person name="Klaenhammer T.R."/>
            <person name="Caufield P.W."/>
            <person name="Cui Y."/>
            <person name="Zhang H."/>
            <person name="O'Toole P.W."/>
        </authorList>
    </citation>
    <scope>NUCLEOTIDE SEQUENCE [LARGE SCALE GENOMIC DNA]</scope>
    <source>
        <strain evidence="6 7">DSM 20452</strain>
    </source>
</reference>
<comment type="catalytic activity">
    <reaction evidence="1 4">
        <text>a uridine in RNA = a pseudouridine in RNA</text>
        <dbReference type="Rhea" id="RHEA:48348"/>
        <dbReference type="Rhea" id="RHEA-COMP:12068"/>
        <dbReference type="Rhea" id="RHEA-COMP:12069"/>
        <dbReference type="ChEBI" id="CHEBI:65314"/>
        <dbReference type="ChEBI" id="CHEBI:65315"/>
    </reaction>
</comment>
<dbReference type="GO" id="GO:0000455">
    <property type="term" value="P:enzyme-directed rRNA pseudouridine synthesis"/>
    <property type="evidence" value="ECO:0007669"/>
    <property type="project" value="TreeGrafter"/>
</dbReference>
<comment type="caution">
    <text evidence="6">The sequence shown here is derived from an EMBL/GenBank/DDBJ whole genome shotgun (WGS) entry which is preliminary data.</text>
</comment>
<dbReference type="InterPro" id="IPR050188">
    <property type="entry name" value="RluA_PseudoU_synthase"/>
</dbReference>
<dbReference type="NCBIfam" id="TIGR00005">
    <property type="entry name" value="rluA_subfam"/>
    <property type="match status" value="1"/>
</dbReference>
<dbReference type="Pfam" id="PF00849">
    <property type="entry name" value="PseudoU_synth_2"/>
    <property type="match status" value="1"/>
</dbReference>
<dbReference type="PROSITE" id="PS01129">
    <property type="entry name" value="PSI_RLU"/>
    <property type="match status" value="1"/>
</dbReference>